<organism evidence="1 2">
    <name type="scientific">Helicobacter pylori (strain SouthAfrica7)</name>
    <dbReference type="NCBI Taxonomy" id="907239"/>
    <lineage>
        <taxon>Bacteria</taxon>
        <taxon>Pseudomonadati</taxon>
        <taxon>Campylobacterota</taxon>
        <taxon>Epsilonproteobacteria</taxon>
        <taxon>Campylobacterales</taxon>
        <taxon>Helicobacteraceae</taxon>
        <taxon>Helicobacter</taxon>
    </lineage>
</organism>
<proteinExistence type="predicted"/>
<evidence type="ECO:0008006" key="3">
    <source>
        <dbReference type="Google" id="ProtNLM"/>
    </source>
</evidence>
<gene>
    <name evidence="1" type="ordered locus">HPSA_02565</name>
</gene>
<reference evidence="2" key="1">
    <citation type="submission" date="2010-11" db="EMBL/GenBank/DDBJ databases">
        <title>Genome sequence of Helicobacter pylori strain SouthAfrica7.</title>
        <authorList>
            <person name="Kersulyte D."/>
            <person name="Segal I."/>
            <person name="Mistry R."/>
            <person name="Berg D.E."/>
        </authorList>
    </citation>
    <scope>NUCLEOTIDE SEQUENCE [LARGE SCALE GENOMIC DNA]</scope>
    <source>
        <strain evidence="2">SouthAfrica7</strain>
    </source>
</reference>
<reference evidence="1 2" key="2">
    <citation type="journal article" date="2013" name="Genome Announc.">
        <title>Genome Sequences of Three hpAfrica2 Strains of Helicobacter pylori.</title>
        <authorList>
            <person name="Duncan S.S."/>
            <person name="Bertoli M.T."/>
            <person name="Kersulyte D."/>
            <person name="Valk P.L."/>
            <person name="Tamma S."/>
            <person name="Segal I."/>
            <person name="McClain M.S."/>
            <person name="Cover T.L."/>
            <person name="Berg D.E."/>
        </authorList>
    </citation>
    <scope>NUCLEOTIDE SEQUENCE [LARGE SCALE GENOMIC DNA]</scope>
    <source>
        <strain evidence="1 2">SouthAfrica7</strain>
    </source>
</reference>
<dbReference type="EMBL" id="CP002336">
    <property type="protein sequence ID" value="ADU84522.1"/>
    <property type="molecule type" value="Genomic_DNA"/>
</dbReference>
<evidence type="ECO:0000313" key="1">
    <source>
        <dbReference type="EMBL" id="ADU84522.1"/>
    </source>
</evidence>
<dbReference type="Proteomes" id="UP000007467">
    <property type="component" value="Chromosome"/>
</dbReference>
<name>E8QVQ1_HELPW</name>
<dbReference type="OrthoDB" id="5338450at2"/>
<accession>E8QVQ1</accession>
<dbReference type="RefSeq" id="WP_000792821.1">
    <property type="nucleotide sequence ID" value="NC_017361.1"/>
</dbReference>
<dbReference type="HOGENOM" id="CLU_087952_0_0_7"/>
<sequence length="274" mass="31767">MKNLFLAFIVGGMLLNADALNNKIENLMGERSYHMNKLFLERLFKNRKDFYQMGRLDSLKLLNTLKENGLLSFNFDKPSMLKITFKASSNPLAFAKSINNSLSMMGYSYVLPIKMQSSSGENIFSYELKTEYVLDPNILIETMKRHGFDFIDIRRVSLKEWEYDFILQKIKLPNARDLVLNSEPVEFKEASGKYWLSVNQNAYLKISSNNPLWQPKIIFYDENLKIIQIIAKENKQQEIALNLLNGVRFIQITDAKNPIILKNGISVVFDAMHE</sequence>
<dbReference type="KEGG" id="hes:HPSA_02565"/>
<evidence type="ECO:0000313" key="2">
    <source>
        <dbReference type="Proteomes" id="UP000007467"/>
    </source>
</evidence>
<protein>
    <recommendedName>
        <fullName evidence="3">Periplasmic protein</fullName>
    </recommendedName>
</protein>
<dbReference type="eggNOG" id="ENOG503190V">
    <property type="taxonomic scope" value="Bacteria"/>
</dbReference>
<dbReference type="PATRIC" id="fig|907239.3.peg.519"/>
<dbReference type="AlphaFoldDB" id="E8QVQ1"/>